<keyword evidence="3" id="KW-1185">Reference proteome</keyword>
<dbReference type="InterPro" id="IPR052055">
    <property type="entry name" value="Hepadnavirus_pol/RT"/>
</dbReference>
<dbReference type="AlphaFoldDB" id="A0A8H7VH82"/>
<dbReference type="OrthoDB" id="2221171at2759"/>
<proteinExistence type="predicted"/>
<name>A0A8H7VH82_9FUNG</name>
<dbReference type="SUPFAM" id="SSF56672">
    <property type="entry name" value="DNA/RNA polymerases"/>
    <property type="match status" value="1"/>
</dbReference>
<dbReference type="Gene3D" id="3.10.10.10">
    <property type="entry name" value="HIV Type 1 Reverse Transcriptase, subunit A, domain 1"/>
    <property type="match status" value="1"/>
</dbReference>
<evidence type="ECO:0000256" key="1">
    <source>
        <dbReference type="SAM" id="MobiDB-lite"/>
    </source>
</evidence>
<dbReference type="Proteomes" id="UP000646827">
    <property type="component" value="Unassembled WGS sequence"/>
</dbReference>
<dbReference type="InterPro" id="IPR043128">
    <property type="entry name" value="Rev_trsase/Diguanyl_cyclase"/>
</dbReference>
<comment type="caution">
    <text evidence="2">The sequence shown here is derived from an EMBL/GenBank/DDBJ whole genome shotgun (WGS) entry which is preliminary data.</text>
</comment>
<reference evidence="2 3" key="1">
    <citation type="submission" date="2020-12" db="EMBL/GenBank/DDBJ databases">
        <title>Metabolic potential, ecology and presence of endohyphal bacteria is reflected in genomic diversity of Mucoromycotina.</title>
        <authorList>
            <person name="Muszewska A."/>
            <person name="Okrasinska A."/>
            <person name="Steczkiewicz K."/>
            <person name="Drgas O."/>
            <person name="Orlowska M."/>
            <person name="Perlinska-Lenart U."/>
            <person name="Aleksandrzak-Piekarczyk T."/>
            <person name="Szatraj K."/>
            <person name="Zielenkiewicz U."/>
            <person name="Pilsyk S."/>
            <person name="Malc E."/>
            <person name="Mieczkowski P."/>
            <person name="Kruszewska J.S."/>
            <person name="Biernat P."/>
            <person name="Pawlowska J."/>
        </authorList>
    </citation>
    <scope>NUCLEOTIDE SEQUENCE [LARGE SCALE GENOMIC DNA]</scope>
    <source>
        <strain evidence="2 3">CBS 142.35</strain>
    </source>
</reference>
<feature type="region of interest" description="Disordered" evidence="1">
    <location>
        <begin position="501"/>
        <end position="527"/>
    </location>
</feature>
<dbReference type="EMBL" id="JAEPRB010000411">
    <property type="protein sequence ID" value="KAG2216398.1"/>
    <property type="molecule type" value="Genomic_DNA"/>
</dbReference>
<dbReference type="PANTHER" id="PTHR33050:SF7">
    <property type="entry name" value="RIBONUCLEASE H"/>
    <property type="match status" value="1"/>
</dbReference>
<gene>
    <name evidence="2" type="ORF">INT45_012487</name>
</gene>
<feature type="compositionally biased region" description="Polar residues" evidence="1">
    <location>
        <begin position="502"/>
        <end position="520"/>
    </location>
</feature>
<evidence type="ECO:0000313" key="2">
    <source>
        <dbReference type="EMBL" id="KAG2216398.1"/>
    </source>
</evidence>
<evidence type="ECO:0008006" key="4">
    <source>
        <dbReference type="Google" id="ProtNLM"/>
    </source>
</evidence>
<feature type="compositionally biased region" description="Low complexity" evidence="1">
    <location>
        <begin position="193"/>
        <end position="205"/>
    </location>
</feature>
<organism evidence="2 3">
    <name type="scientific">Circinella minor</name>
    <dbReference type="NCBI Taxonomy" id="1195481"/>
    <lineage>
        <taxon>Eukaryota</taxon>
        <taxon>Fungi</taxon>
        <taxon>Fungi incertae sedis</taxon>
        <taxon>Mucoromycota</taxon>
        <taxon>Mucoromycotina</taxon>
        <taxon>Mucoromycetes</taxon>
        <taxon>Mucorales</taxon>
        <taxon>Lichtheimiaceae</taxon>
        <taxon>Circinella</taxon>
    </lineage>
</organism>
<protein>
    <recommendedName>
        <fullName evidence="4">Reverse transcriptase domain-containing protein</fullName>
    </recommendedName>
</protein>
<sequence>MSNNNDNNNNERVYTHTEMENIVRSIIEQMEDERETERISETPIPLEIIEELEENTRFQARVAMEIFEELQQLLQQNPEQQQARRVLENIIEHSKRLTTFGLATAKAQEREARTYANKALNFPISIKHLETNEEDSKTKNAYSEEFLTHFHQARFEQRILQQQSHGYRGCEMEISNEEEVVGIEDEDHEQHKQLSQPQYSTPQQQPVQQQHTTTIIDHKGTNSHYIIPADGIAPGGRIQKFYHNWKKITIHQWPLSVVQEGFKIHFHQQPTPWKLKQIHVKPEDQYAVDEAVKKILDAQIIKISPTQYTGFLSNFFTIQETNKRRPILDCKMINRFIQCHHFKMEGVPALRDILEEKDYICKLDLKDAYVVTPIHQESRKFLTFLHKNKVYQYKTLAFGMSIGILSGRYLHFGEDKNRSLYTYNDSDNTLRKPGFCDKQGKEHNNTFTTTRFSWVYVQFVKDDDIGSKQKTIKTKIKSETSSEYVQRSLMSVDGQLVRENDFSNTSNRRSPSTHMVSTTGSREEFTLPSSAMGSSLQVITSEPTRITLVDGVEPAKKWLTNKKKINKTKYSNLCGRFKFRMRSNVKLCKDSKVMDSTGTTTIYQRTRIKNNSIRTTTSHPKISRESHKNLYRQYHRTKIRNEIGRHFVIYPSRDSSQYTGALRSVSAQCGVSTHPGYSKHSSRRTQSHLPTKTTNITTLVRSKVNQEDFQANTTTMGSQDDRCIRQPNKYTTQNILEPACRSRSSTPRCLSTNLDKERHVLISTMEIHPSSYSQNQTTKDSRSSAHNTILDNTVLVPDDNLNETIEYTKHIQTKEVDYDRMATIKRKKTERKWVDWCNQQRPKINPEEYEPKNVFKYLMENRNYSSQYLNGLRSSIASVFKLIHPNNTLIAEVDCIQEFFEAKRKSEFIIPTKEKFQTWDLDVLKNYIKKKWPAADHNTMSLYYLQIKTILVMCMTTFGRPRSDVGRILYQDVHLEYEMNQVTSVLLHFREAKETQVKSQIFGILKDEDLCLVRILHSFMDRTKHLRSSLPDNHTLFLKFIFDPNKVGSVSPGTVATWIKTSSSTKAVENGITIPNVKNHGNWSQQAFTFEKYYLKPHTAKATSTEIANSFFLPSENSTTFGEDLQSMRIVEENSTNNMNVDEEDSKNVVTTRPWYQRWWP</sequence>
<dbReference type="PANTHER" id="PTHR33050">
    <property type="entry name" value="REVERSE TRANSCRIPTASE DOMAIN-CONTAINING PROTEIN"/>
    <property type="match status" value="1"/>
</dbReference>
<dbReference type="InterPro" id="IPR043502">
    <property type="entry name" value="DNA/RNA_pol_sf"/>
</dbReference>
<feature type="region of interest" description="Disordered" evidence="1">
    <location>
        <begin position="185"/>
        <end position="205"/>
    </location>
</feature>
<dbReference type="Gene3D" id="3.30.70.270">
    <property type="match status" value="1"/>
</dbReference>
<accession>A0A8H7VH82</accession>
<evidence type="ECO:0000313" key="3">
    <source>
        <dbReference type="Proteomes" id="UP000646827"/>
    </source>
</evidence>